<accession>A0A3S9NZ44</accession>
<protein>
    <recommendedName>
        <fullName evidence="1">DUF6984 domain-containing protein</fullName>
    </recommendedName>
</protein>
<name>A0A3S9NZ44_9BACT</name>
<evidence type="ECO:0000313" key="3">
    <source>
        <dbReference type="Proteomes" id="UP000267268"/>
    </source>
</evidence>
<gene>
    <name evidence="2" type="ORF">EI427_02810</name>
</gene>
<organism evidence="2 3">
    <name type="scientific">Flammeovirga pectinis</name>
    <dbReference type="NCBI Taxonomy" id="2494373"/>
    <lineage>
        <taxon>Bacteria</taxon>
        <taxon>Pseudomonadati</taxon>
        <taxon>Bacteroidota</taxon>
        <taxon>Cytophagia</taxon>
        <taxon>Cytophagales</taxon>
        <taxon>Flammeovirgaceae</taxon>
        <taxon>Flammeovirga</taxon>
    </lineage>
</organism>
<reference evidence="2 3" key="1">
    <citation type="submission" date="2018-12" db="EMBL/GenBank/DDBJ databases">
        <title>Flammeovirga pectinis sp. nov., isolated from the gut of the Korean scallop, Patinopecten yessoensis.</title>
        <authorList>
            <person name="Bae J.-W."/>
            <person name="Jeong Y.-S."/>
            <person name="Kang W."/>
        </authorList>
    </citation>
    <scope>NUCLEOTIDE SEQUENCE [LARGE SCALE GENOMIC DNA]</scope>
    <source>
        <strain evidence="2 3">L12M1</strain>
    </source>
</reference>
<dbReference type="RefSeq" id="WP_126611395.1">
    <property type="nucleotide sequence ID" value="NZ_CP034562.1"/>
</dbReference>
<evidence type="ECO:0000313" key="2">
    <source>
        <dbReference type="EMBL" id="AZQ61187.1"/>
    </source>
</evidence>
<sequence length="116" mass="13044">MAERRLVKEEELILANHLLQLAGETPTDFDLPTMVDEYEGGKMGSINFTPPEKAAYGGDIVQVVYIDTDEVPVVITLTKNINNEILDLDFWKKDFSKLLQYPTPDKVAIADKNGFI</sequence>
<evidence type="ECO:0000259" key="1">
    <source>
        <dbReference type="Pfam" id="PF22480"/>
    </source>
</evidence>
<feature type="domain" description="DUF6984" evidence="1">
    <location>
        <begin position="5"/>
        <end position="102"/>
    </location>
</feature>
<dbReference type="InterPro" id="IPR054253">
    <property type="entry name" value="DUF6984"/>
</dbReference>
<dbReference type="Proteomes" id="UP000267268">
    <property type="component" value="Chromosome 1"/>
</dbReference>
<dbReference type="EMBL" id="CP034562">
    <property type="protein sequence ID" value="AZQ61187.1"/>
    <property type="molecule type" value="Genomic_DNA"/>
</dbReference>
<dbReference type="Pfam" id="PF22480">
    <property type="entry name" value="DUF6984"/>
    <property type="match status" value="1"/>
</dbReference>
<keyword evidence="3" id="KW-1185">Reference proteome</keyword>
<dbReference type="OrthoDB" id="1050330at2"/>
<dbReference type="AlphaFoldDB" id="A0A3S9NZ44"/>
<proteinExistence type="predicted"/>
<dbReference type="KEGG" id="fll:EI427_02810"/>